<dbReference type="GO" id="GO:0004309">
    <property type="term" value="F:exopolyphosphatase activity"/>
    <property type="evidence" value="ECO:0007669"/>
    <property type="project" value="TreeGrafter"/>
</dbReference>
<dbReference type="EMBL" id="WJQU01000004">
    <property type="protein sequence ID" value="KAJ6635440.1"/>
    <property type="molecule type" value="Genomic_DNA"/>
</dbReference>
<dbReference type="InterPro" id="IPR038763">
    <property type="entry name" value="DHH_sf"/>
</dbReference>
<reference evidence="3" key="1">
    <citation type="submission" date="2022-07" db="EMBL/GenBank/DDBJ databases">
        <authorList>
            <person name="Trinca V."/>
            <person name="Uliana J.V.C."/>
            <person name="Torres T.T."/>
            <person name="Ward R.J."/>
            <person name="Monesi N."/>
        </authorList>
    </citation>
    <scope>NUCLEOTIDE SEQUENCE</scope>
    <source>
        <strain evidence="3">HSMRA1968</strain>
        <tissue evidence="3">Whole embryos</tissue>
    </source>
</reference>
<evidence type="ECO:0000313" key="4">
    <source>
        <dbReference type="Proteomes" id="UP001151699"/>
    </source>
</evidence>
<evidence type="ECO:0000313" key="3">
    <source>
        <dbReference type="EMBL" id="KAJ6635440.1"/>
    </source>
</evidence>
<dbReference type="Gene3D" id="3.90.1640.10">
    <property type="entry name" value="inorganic pyrophosphatase (n-terminal core)"/>
    <property type="match status" value="1"/>
</dbReference>
<evidence type="ECO:0000256" key="1">
    <source>
        <dbReference type="ARBA" id="ARBA00010331"/>
    </source>
</evidence>
<comment type="similarity">
    <text evidence="1">Belongs to the PPase class C family. Prune subfamily.</text>
</comment>
<keyword evidence="4" id="KW-1185">Reference proteome</keyword>
<evidence type="ECO:0000259" key="2">
    <source>
        <dbReference type="SMART" id="SM01131"/>
    </source>
</evidence>
<organism evidence="3 4">
    <name type="scientific">Pseudolycoriella hygida</name>
    <dbReference type="NCBI Taxonomy" id="35572"/>
    <lineage>
        <taxon>Eukaryota</taxon>
        <taxon>Metazoa</taxon>
        <taxon>Ecdysozoa</taxon>
        <taxon>Arthropoda</taxon>
        <taxon>Hexapoda</taxon>
        <taxon>Insecta</taxon>
        <taxon>Pterygota</taxon>
        <taxon>Neoptera</taxon>
        <taxon>Endopterygota</taxon>
        <taxon>Diptera</taxon>
        <taxon>Nematocera</taxon>
        <taxon>Sciaroidea</taxon>
        <taxon>Sciaridae</taxon>
        <taxon>Pseudolycoriella</taxon>
    </lineage>
</organism>
<dbReference type="Pfam" id="PF02833">
    <property type="entry name" value="DHHA2"/>
    <property type="match status" value="1"/>
</dbReference>
<protein>
    <submittedName>
        <fullName evidence="3">Exopolyphosphatase PRUNE1</fullName>
    </submittedName>
</protein>
<proteinExistence type="inferred from homology"/>
<accession>A0A9Q0RV92</accession>
<dbReference type="Gene3D" id="3.10.310.20">
    <property type="entry name" value="DHHA2 domain"/>
    <property type="match status" value="1"/>
</dbReference>
<dbReference type="PANTHER" id="PTHR12112:SF39">
    <property type="entry name" value="EG:152A3.5 PROTEIN (FBGN0003116_PN PROTEIN)"/>
    <property type="match status" value="1"/>
</dbReference>
<dbReference type="InterPro" id="IPR004097">
    <property type="entry name" value="DHHA2"/>
</dbReference>
<dbReference type="SMART" id="SM01131">
    <property type="entry name" value="DHHA2"/>
    <property type="match status" value="1"/>
</dbReference>
<dbReference type="PANTHER" id="PTHR12112">
    <property type="entry name" value="BNIP - RELATED"/>
    <property type="match status" value="1"/>
</dbReference>
<name>A0A9Q0RV92_9DIPT</name>
<sequence>MNKFLLEARKWLTLKEPLCIVLGNDSCDLDSACCALCLAFFYNKHRQSIADLVRVETPIIPVLNTSRTNLPLKTEVTYFLRKNDILQENVICSDEVPTSVLDASKFILVDHHVSPFNKQTIQVIDHRPFYSGSNLPTDCRLNIQEVGSCATLVADLIFKSNVDTKSDDLLETLKMLYAPIVLDTVNFSKDADKAKPLDKSISDKLESILDIDEESRVHLFNELVEARADVSSLDSLQILSKDMKIFSNFDGTRVIAIPGFPISSIAYTQMLNAKENLLKFADTHGCDVIVLMGMKVVNGIVSRDLGVVNIKDLRLFDKIIERIADENSMLSLVPNENNNFLNGKFYDQKNVKASRKQILPMVKKVLDEFYGNGP</sequence>
<dbReference type="Proteomes" id="UP001151699">
    <property type="component" value="Chromosome C"/>
</dbReference>
<dbReference type="OrthoDB" id="374045at2759"/>
<feature type="domain" description="DHHA2" evidence="2">
    <location>
        <begin position="220"/>
        <end position="366"/>
    </location>
</feature>
<gene>
    <name evidence="3" type="primary">Prune1</name>
    <name evidence="3" type="ORF">Bhyg_14026</name>
</gene>
<dbReference type="AlphaFoldDB" id="A0A9Q0RV92"/>
<comment type="caution">
    <text evidence="3">The sequence shown here is derived from an EMBL/GenBank/DDBJ whole genome shotgun (WGS) entry which is preliminary data.</text>
</comment>
<dbReference type="SUPFAM" id="SSF64182">
    <property type="entry name" value="DHH phosphoesterases"/>
    <property type="match status" value="1"/>
</dbReference>
<dbReference type="GO" id="GO:0005737">
    <property type="term" value="C:cytoplasm"/>
    <property type="evidence" value="ECO:0007669"/>
    <property type="project" value="InterPro"/>
</dbReference>
<dbReference type="InterPro" id="IPR038222">
    <property type="entry name" value="DHHA2_dom_sf"/>
</dbReference>